<dbReference type="Ensembl" id="ENSXETT00000040255">
    <property type="protein sequence ID" value="ENSXETP00000040255"/>
    <property type="gene ID" value="ENSXETG00000018600"/>
</dbReference>
<dbReference type="PANTHER" id="PTHR13359">
    <property type="entry name" value="39S RIBOSOMAL PROTEIN L40, MITOCHONDRIAL"/>
    <property type="match status" value="1"/>
</dbReference>
<gene>
    <name evidence="11" type="primary">mrpl40</name>
</gene>
<dbReference type="InterPro" id="IPR019192">
    <property type="entry name" value="Ribosomal_mL40"/>
</dbReference>
<sequence length="225" mass="26034">MRLATTLRLQKAYSDLIIPGLSYQQDMNSAACGTLLHVCRQGSKSCPPWIWRRESHWQTSLLTLRSTIPMRAEPRKKKKVDPKREQAIRERMKKKLKKLERIPPQLIPIEDFIKPAKFLDETRVRTPPQITPEEQERRALLMKTWALSKQQEHEAENRGLQSLLEAQEEALRELRLESEELYNAAILTDPGLLPLESQGPCNTPPVPQYNAPDGKYNDVTKVYTQ</sequence>
<name>F6TDI7_XENTR</name>
<reference evidence="11" key="1">
    <citation type="journal article" date="2010" name="Science">
        <title>The genome of the Western clawed frog Xenopus tropicalis.</title>
        <authorList>
            <person name="Hellsten U."/>
            <person name="Harland R.M."/>
            <person name="Gilchrist M.J."/>
            <person name="Hendrix D."/>
            <person name="Jurka J."/>
            <person name="Kapitonov V."/>
            <person name="Ovcharenko I."/>
            <person name="Putnam N.H."/>
            <person name="Shu S."/>
            <person name="Taher L."/>
            <person name="Blitz I.L."/>
            <person name="Blumberg B."/>
            <person name="Dichmann D.S."/>
            <person name="Dubchak I."/>
            <person name="Amaya E."/>
            <person name="Detter J.C."/>
            <person name="Fletcher R."/>
            <person name="Gerhard D.S."/>
            <person name="Goodstein D."/>
            <person name="Graves T."/>
            <person name="Grigoriev I.V."/>
            <person name="Grimwood J."/>
            <person name="Kawashima T."/>
            <person name="Lindquist E."/>
            <person name="Lucas S.M."/>
            <person name="Mead P.E."/>
            <person name="Mitros T."/>
            <person name="Ogino H."/>
            <person name="Ohta Y."/>
            <person name="Poliakov A.V."/>
            <person name="Pollet N."/>
            <person name="Robert J."/>
            <person name="Salamov A."/>
            <person name="Sater A.K."/>
            <person name="Schmutz J."/>
            <person name="Terry A."/>
            <person name="Vize P.D."/>
            <person name="Warren W.C."/>
            <person name="Wells D."/>
            <person name="Wills A."/>
            <person name="Wilson R.K."/>
            <person name="Zimmerman L.B."/>
            <person name="Zorn A.M."/>
            <person name="Grainger R."/>
            <person name="Grammer T."/>
            <person name="Khokha M.K."/>
            <person name="Richardson P.M."/>
            <person name="Rokhsar D.S."/>
        </authorList>
    </citation>
    <scope>NUCLEOTIDE SEQUENCE [LARGE SCALE GENOMIC DNA]</scope>
    <source>
        <strain evidence="11">Nigerian</strain>
    </source>
</reference>
<evidence type="ECO:0000256" key="1">
    <source>
        <dbReference type="ARBA" id="ARBA00004173"/>
    </source>
</evidence>
<keyword evidence="5" id="KW-0496">Mitochondrion</keyword>
<evidence type="ECO:0000256" key="5">
    <source>
        <dbReference type="ARBA" id="ARBA00023128"/>
    </source>
</evidence>
<evidence type="ECO:0000256" key="10">
    <source>
        <dbReference type="SAM" id="MobiDB-lite"/>
    </source>
</evidence>
<dbReference type="GO" id="GO:0005762">
    <property type="term" value="C:mitochondrial large ribosomal subunit"/>
    <property type="evidence" value="ECO:0007669"/>
    <property type="project" value="InterPro"/>
</dbReference>
<organism evidence="11">
    <name type="scientific">Xenopus tropicalis</name>
    <name type="common">Western clawed frog</name>
    <name type="synonym">Silurana tropicalis</name>
    <dbReference type="NCBI Taxonomy" id="8364"/>
    <lineage>
        <taxon>Eukaryota</taxon>
        <taxon>Metazoa</taxon>
        <taxon>Chordata</taxon>
        <taxon>Craniata</taxon>
        <taxon>Vertebrata</taxon>
        <taxon>Euteleostomi</taxon>
        <taxon>Amphibia</taxon>
        <taxon>Batrachia</taxon>
        <taxon>Anura</taxon>
        <taxon>Pipoidea</taxon>
        <taxon>Pipidae</taxon>
        <taxon>Xenopodinae</taxon>
        <taxon>Xenopus</taxon>
        <taxon>Silurana</taxon>
    </lineage>
</organism>
<protein>
    <recommendedName>
        <fullName evidence="7">Large ribosomal subunit protein mL40</fullName>
    </recommendedName>
    <alternativeName>
        <fullName evidence="8">39S ribosomal protein L40, mitochondrial</fullName>
    </alternativeName>
</protein>
<dbReference type="Bgee" id="ENSXETG00000018600">
    <property type="expression patterns" value="Expressed in ovary and 13 other cell types or tissues"/>
</dbReference>
<keyword evidence="3" id="KW-0809">Transit peptide</keyword>
<dbReference type="InterPro" id="IPR039145">
    <property type="entry name" value="Ribosomal_mL40_metazoa/plant"/>
</dbReference>
<evidence type="ECO:0000256" key="8">
    <source>
        <dbReference type="ARBA" id="ARBA00083752"/>
    </source>
</evidence>
<evidence type="ECO:0000256" key="9">
    <source>
        <dbReference type="SAM" id="Coils"/>
    </source>
</evidence>
<dbReference type="Gene3D" id="6.10.250.3440">
    <property type="match status" value="1"/>
</dbReference>
<dbReference type="eggNOG" id="KOG4778">
    <property type="taxonomic scope" value="Eukaryota"/>
</dbReference>
<dbReference type="Pfam" id="PF09812">
    <property type="entry name" value="MRP-L28"/>
    <property type="match status" value="1"/>
</dbReference>
<reference evidence="11" key="2">
    <citation type="submission" date="2011-06" db="UniProtKB">
        <authorList>
            <consortium name="Ensembl"/>
        </authorList>
    </citation>
    <scope>IDENTIFICATION</scope>
</reference>
<keyword evidence="4" id="KW-0689">Ribosomal protein</keyword>
<evidence type="ECO:0000256" key="7">
    <source>
        <dbReference type="ARBA" id="ARBA00035192"/>
    </source>
</evidence>
<evidence type="ECO:0000313" key="11">
    <source>
        <dbReference type="Ensembl" id="ENSXETP00000040255"/>
    </source>
</evidence>
<evidence type="ECO:0000256" key="3">
    <source>
        <dbReference type="ARBA" id="ARBA00022946"/>
    </source>
</evidence>
<evidence type="ECO:0000256" key="4">
    <source>
        <dbReference type="ARBA" id="ARBA00022980"/>
    </source>
</evidence>
<evidence type="ECO:0000256" key="2">
    <source>
        <dbReference type="ARBA" id="ARBA00009360"/>
    </source>
</evidence>
<keyword evidence="9" id="KW-0175">Coiled coil</keyword>
<evidence type="ECO:0000256" key="6">
    <source>
        <dbReference type="ARBA" id="ARBA00023274"/>
    </source>
</evidence>
<keyword evidence="6" id="KW-0687">Ribonucleoprotein</keyword>
<comment type="subcellular location">
    <subcellularLocation>
        <location evidence="1">Mitochondrion</location>
    </subcellularLocation>
</comment>
<dbReference type="FunFam" id="6.10.250.3440:FF:000001">
    <property type="entry name" value="Mitochondrial ribosomal protein L40"/>
    <property type="match status" value="1"/>
</dbReference>
<dbReference type="InParanoid" id="F6TDI7"/>
<dbReference type="AlphaFoldDB" id="F6TDI7"/>
<feature type="region of interest" description="Disordered" evidence="10">
    <location>
        <begin position="193"/>
        <end position="225"/>
    </location>
</feature>
<dbReference type="Xenbase" id="XB-GENE-998670">
    <property type="gene designation" value="mrpl40"/>
</dbReference>
<proteinExistence type="inferred from homology"/>
<dbReference type="HOGENOM" id="CLU_087493_0_0_1"/>
<dbReference type="PANTHER" id="PTHR13359:SF2">
    <property type="entry name" value="LARGE RIBOSOMAL SUBUNIT PROTEIN ML40"/>
    <property type="match status" value="1"/>
</dbReference>
<comment type="similarity">
    <text evidence="2">Belongs to the mitochondrion-specific ribosomal protein mL40 family.</text>
</comment>
<dbReference type="GeneTree" id="ENSGT00390000010239"/>
<feature type="coiled-coil region" evidence="9">
    <location>
        <begin position="150"/>
        <end position="184"/>
    </location>
</feature>
<dbReference type="FunCoup" id="F6TDI7">
    <property type="interactions" value="2238"/>
</dbReference>
<accession>F6TDI7</accession>